<dbReference type="AlphaFoldDB" id="A2BX26"/>
<proteinExistence type="predicted"/>
<gene>
    <name evidence="1" type="ordered locus">P9515_11301</name>
</gene>
<dbReference type="HOGENOM" id="CLU_3065044_0_0_3"/>
<dbReference type="EMBL" id="CP000552">
    <property type="protein sequence ID" value="ABM72337.1"/>
    <property type="molecule type" value="Genomic_DNA"/>
</dbReference>
<sequence length="53" mass="6507">MYKIMSKKLRYFSNFLASIINETEYKKVLKKLKKKDIVADVDDQRYHHFSCYK</sequence>
<dbReference type="Proteomes" id="UP000001589">
    <property type="component" value="Chromosome"/>
</dbReference>
<evidence type="ECO:0000313" key="2">
    <source>
        <dbReference type="Proteomes" id="UP000001589"/>
    </source>
</evidence>
<dbReference type="KEGG" id="pmc:P9515_11301"/>
<name>A2BX26_PROM5</name>
<organism evidence="1 2">
    <name type="scientific">Prochlorococcus marinus (strain MIT 9515)</name>
    <dbReference type="NCBI Taxonomy" id="167542"/>
    <lineage>
        <taxon>Bacteria</taxon>
        <taxon>Bacillati</taxon>
        <taxon>Cyanobacteriota</taxon>
        <taxon>Cyanophyceae</taxon>
        <taxon>Synechococcales</taxon>
        <taxon>Prochlorococcaceae</taxon>
        <taxon>Prochlorococcus</taxon>
    </lineage>
</organism>
<evidence type="ECO:0000313" key="1">
    <source>
        <dbReference type="EMBL" id="ABM72337.1"/>
    </source>
</evidence>
<reference evidence="1 2" key="1">
    <citation type="journal article" date="2007" name="PLoS Genet.">
        <title>Patterns and implications of gene gain and loss in the evolution of Prochlorococcus.</title>
        <authorList>
            <person name="Kettler G.C."/>
            <person name="Martiny A.C."/>
            <person name="Huang K."/>
            <person name="Zucker J."/>
            <person name="Coleman M.L."/>
            <person name="Rodrigue S."/>
            <person name="Chen F."/>
            <person name="Lapidus A."/>
            <person name="Ferriera S."/>
            <person name="Johnson J."/>
            <person name="Steglich C."/>
            <person name="Church G.M."/>
            <person name="Richardson P."/>
            <person name="Chisholm S.W."/>
        </authorList>
    </citation>
    <scope>NUCLEOTIDE SEQUENCE [LARGE SCALE GENOMIC DNA]</scope>
    <source>
        <strain evidence="1 2">MIT 9515</strain>
    </source>
</reference>
<accession>A2BX26</accession>
<protein>
    <submittedName>
        <fullName evidence="1">Uncharacterized protein</fullName>
    </submittedName>
</protein>